<evidence type="ECO:0000313" key="3">
    <source>
        <dbReference type="Proteomes" id="UP000747399"/>
    </source>
</evidence>
<sequence length="102" mass="10469">IRSSMRRASSLSLILSVSCAAAMSRAAISFSTAATLSLSCWVMDARCATSRARAASTSSLTVSRDGLARRTASRSRACASGPLLASSAADSCARCDLARDCS</sequence>
<keyword evidence="1" id="KW-0732">Signal</keyword>
<proteinExistence type="predicted"/>
<evidence type="ECO:0000256" key="1">
    <source>
        <dbReference type="SAM" id="SignalP"/>
    </source>
</evidence>
<gene>
    <name evidence="2" type="ORF">Vafri_15282</name>
</gene>
<dbReference type="Proteomes" id="UP000747399">
    <property type="component" value="Unassembled WGS sequence"/>
</dbReference>
<organism evidence="2 3">
    <name type="scientific">Volvox africanus</name>
    <dbReference type="NCBI Taxonomy" id="51714"/>
    <lineage>
        <taxon>Eukaryota</taxon>
        <taxon>Viridiplantae</taxon>
        <taxon>Chlorophyta</taxon>
        <taxon>core chlorophytes</taxon>
        <taxon>Chlorophyceae</taxon>
        <taxon>CS clade</taxon>
        <taxon>Chlamydomonadales</taxon>
        <taxon>Volvocaceae</taxon>
        <taxon>Volvox</taxon>
    </lineage>
</organism>
<name>A0A8J4F5B9_9CHLO</name>
<protein>
    <recommendedName>
        <fullName evidence="4">Secreted protein</fullName>
    </recommendedName>
</protein>
<keyword evidence="3" id="KW-1185">Reference proteome</keyword>
<accession>A0A8J4F5B9</accession>
<feature type="signal peptide" evidence="1">
    <location>
        <begin position="1"/>
        <end position="26"/>
    </location>
</feature>
<evidence type="ECO:0000313" key="2">
    <source>
        <dbReference type="EMBL" id="GIL60756.1"/>
    </source>
</evidence>
<feature type="chain" id="PRO_5035211906" description="Secreted protein" evidence="1">
    <location>
        <begin position="27"/>
        <end position="102"/>
    </location>
</feature>
<dbReference type="AlphaFoldDB" id="A0A8J4F5B9"/>
<dbReference type="EMBL" id="BNCO01000041">
    <property type="protein sequence ID" value="GIL60756.1"/>
    <property type="molecule type" value="Genomic_DNA"/>
</dbReference>
<feature type="non-terminal residue" evidence="2">
    <location>
        <position position="102"/>
    </location>
</feature>
<evidence type="ECO:0008006" key="4">
    <source>
        <dbReference type="Google" id="ProtNLM"/>
    </source>
</evidence>
<reference evidence="2" key="1">
    <citation type="journal article" date="2021" name="Proc. Natl. Acad. Sci. U.S.A.">
        <title>Three genomes in the algal genus Volvox reveal the fate of a haploid sex-determining region after a transition to homothallism.</title>
        <authorList>
            <person name="Yamamoto K."/>
            <person name="Hamaji T."/>
            <person name="Kawai-Toyooka H."/>
            <person name="Matsuzaki R."/>
            <person name="Takahashi F."/>
            <person name="Nishimura Y."/>
            <person name="Kawachi M."/>
            <person name="Noguchi H."/>
            <person name="Minakuchi Y."/>
            <person name="Umen J.G."/>
            <person name="Toyoda A."/>
            <person name="Nozaki H."/>
        </authorList>
    </citation>
    <scope>NUCLEOTIDE SEQUENCE</scope>
    <source>
        <strain evidence="2">NIES-3780</strain>
    </source>
</reference>
<comment type="caution">
    <text evidence="2">The sequence shown here is derived from an EMBL/GenBank/DDBJ whole genome shotgun (WGS) entry which is preliminary data.</text>
</comment>
<feature type="non-terminal residue" evidence="2">
    <location>
        <position position="1"/>
    </location>
</feature>